<dbReference type="Proteomes" id="UP000286415">
    <property type="component" value="Unassembled WGS sequence"/>
</dbReference>
<name>A0A419QEX3_CLOSI</name>
<evidence type="ECO:0000313" key="2">
    <source>
        <dbReference type="Proteomes" id="UP000286415"/>
    </source>
</evidence>
<reference evidence="1 2" key="2">
    <citation type="journal article" date="2021" name="Genomics">
        <title>High-quality reference genome for Clonorchis sinensis.</title>
        <authorList>
            <person name="Young N.D."/>
            <person name="Stroehlein A.J."/>
            <person name="Kinkar L."/>
            <person name="Wang T."/>
            <person name="Sohn W.M."/>
            <person name="Chang B.C.H."/>
            <person name="Kaur P."/>
            <person name="Weisz D."/>
            <person name="Dudchenko O."/>
            <person name="Aiden E.L."/>
            <person name="Korhonen P.K."/>
            <person name="Gasser R.B."/>
        </authorList>
    </citation>
    <scope>NUCLEOTIDE SEQUENCE [LARGE SCALE GENOMIC DNA]</scope>
    <source>
        <strain evidence="1">Cs-k2</strain>
    </source>
</reference>
<organism evidence="1 2">
    <name type="scientific">Clonorchis sinensis</name>
    <name type="common">Chinese liver fluke</name>
    <dbReference type="NCBI Taxonomy" id="79923"/>
    <lineage>
        <taxon>Eukaryota</taxon>
        <taxon>Metazoa</taxon>
        <taxon>Spiralia</taxon>
        <taxon>Lophotrochozoa</taxon>
        <taxon>Platyhelminthes</taxon>
        <taxon>Trematoda</taxon>
        <taxon>Digenea</taxon>
        <taxon>Opisthorchiida</taxon>
        <taxon>Opisthorchiata</taxon>
        <taxon>Opisthorchiidae</taxon>
        <taxon>Clonorchis</taxon>
    </lineage>
</organism>
<feature type="non-terminal residue" evidence="1">
    <location>
        <position position="1"/>
    </location>
</feature>
<dbReference type="InParanoid" id="A0A419QEX3"/>
<dbReference type="EMBL" id="NIRI02000077">
    <property type="protein sequence ID" value="KAG5441271.1"/>
    <property type="molecule type" value="Genomic_DNA"/>
</dbReference>
<gene>
    <name evidence="1" type="ORF">CSKR_102487</name>
</gene>
<dbReference type="OrthoDB" id="16520at2759"/>
<accession>A0A419QEX3</accession>
<comment type="caution">
    <text evidence="1">The sequence shown here is derived from an EMBL/GenBank/DDBJ whole genome shotgun (WGS) entry which is preliminary data.</text>
</comment>
<reference evidence="1 2" key="1">
    <citation type="journal article" date="2018" name="Biotechnol. Adv.">
        <title>Improved genomic resources and new bioinformatic workflow for the carcinogenic parasite Clonorchis sinensis: Biotechnological implications.</title>
        <authorList>
            <person name="Wang D."/>
            <person name="Korhonen P.K."/>
            <person name="Gasser R.B."/>
            <person name="Young N.D."/>
        </authorList>
    </citation>
    <scope>NUCLEOTIDE SEQUENCE [LARGE SCALE GENOMIC DNA]</scope>
    <source>
        <strain evidence="1">Cs-k2</strain>
    </source>
</reference>
<evidence type="ECO:0000313" key="1">
    <source>
        <dbReference type="EMBL" id="KAG5441271.1"/>
    </source>
</evidence>
<protein>
    <submittedName>
        <fullName evidence="1">Uncharacterized protein</fullName>
    </submittedName>
</protein>
<dbReference type="AlphaFoldDB" id="A0A419QEX3"/>
<proteinExistence type="predicted"/>
<keyword evidence="2" id="KW-1185">Reference proteome</keyword>
<sequence>LSADATSLNHTTGQQLFKRGVCDLETQLFSFLKTRDANERAALEFHALTLLDALALRPIQLLMLLKILRHPTTGFALLGAHQVGAFQKKMTACLLHSLLHSMWLGELLVSSKTYG</sequence>